<evidence type="ECO:0000313" key="1">
    <source>
        <dbReference type="EMBL" id="EDM14901.1"/>
    </source>
</evidence>
<accession>A6JVF2</accession>
<sequence>MIVEIKGLDVSLLPVLESNCFCEECPGRKKRRFRDVTTNPWHFDANTLETMRDKGRTNAWRTTACSSKGEESVEKV</sequence>
<gene>
    <name evidence="1" type="ORF">rCG_50088</name>
</gene>
<dbReference type="Proteomes" id="UP000234681">
    <property type="component" value="Chromosome 2"/>
</dbReference>
<evidence type="ECO:0000313" key="2">
    <source>
        <dbReference type="Proteomes" id="UP000234681"/>
    </source>
</evidence>
<dbReference type="EMBL" id="CH474003">
    <property type="protein sequence ID" value="EDM14901.1"/>
    <property type="molecule type" value="Genomic_DNA"/>
</dbReference>
<protein>
    <submittedName>
        <fullName evidence="1">RCG50088</fullName>
    </submittedName>
</protein>
<organism evidence="1 2">
    <name type="scientific">Rattus norvegicus</name>
    <name type="common">Rat</name>
    <dbReference type="NCBI Taxonomy" id="10116"/>
    <lineage>
        <taxon>Eukaryota</taxon>
        <taxon>Metazoa</taxon>
        <taxon>Chordata</taxon>
        <taxon>Craniata</taxon>
        <taxon>Vertebrata</taxon>
        <taxon>Euteleostomi</taxon>
        <taxon>Mammalia</taxon>
        <taxon>Eutheria</taxon>
        <taxon>Euarchontoglires</taxon>
        <taxon>Glires</taxon>
        <taxon>Rodentia</taxon>
        <taxon>Myomorpha</taxon>
        <taxon>Muroidea</taxon>
        <taxon>Muridae</taxon>
        <taxon>Murinae</taxon>
        <taxon>Rattus</taxon>
    </lineage>
</organism>
<name>A6JVF2_RAT</name>
<reference evidence="1 2" key="1">
    <citation type="submission" date="2005-09" db="EMBL/GenBank/DDBJ databases">
        <authorList>
            <person name="Mural R.J."/>
            <person name="Li P.W."/>
            <person name="Adams M.D."/>
            <person name="Amanatides P.G."/>
            <person name="Baden-Tillson H."/>
            <person name="Barnstead M."/>
            <person name="Chin S.H."/>
            <person name="Dew I."/>
            <person name="Evans C.A."/>
            <person name="Ferriera S."/>
            <person name="Flanigan M."/>
            <person name="Fosler C."/>
            <person name="Glodek A."/>
            <person name="Gu Z."/>
            <person name="Holt R.A."/>
            <person name="Jennings D."/>
            <person name="Kraft C.L."/>
            <person name="Lu F."/>
            <person name="Nguyen T."/>
            <person name="Nusskern D.R."/>
            <person name="Pfannkoch C.M."/>
            <person name="Sitter C."/>
            <person name="Sutton G.G."/>
            <person name="Venter J.C."/>
            <person name="Wang Z."/>
            <person name="Woodage T."/>
            <person name="Zheng X.H."/>
            <person name="Zhong F."/>
        </authorList>
    </citation>
    <scope>NUCLEOTIDE SEQUENCE [LARGE SCALE GENOMIC DNA]</scope>
    <source>
        <strain>BN</strain>
        <strain evidence="2">Sprague-Dawley</strain>
    </source>
</reference>
<proteinExistence type="predicted"/>
<dbReference type="AlphaFoldDB" id="A6JVF2"/>